<dbReference type="RefSeq" id="WP_212191196.1">
    <property type="nucleotide sequence ID" value="NZ_JAGTAR010000017.1"/>
</dbReference>
<dbReference type="PRINTS" id="PR00095">
    <property type="entry name" value="ANTSNTHASEI"/>
</dbReference>
<evidence type="ECO:0000313" key="3">
    <source>
        <dbReference type="Proteomes" id="UP000679220"/>
    </source>
</evidence>
<evidence type="ECO:0000313" key="2">
    <source>
        <dbReference type="EMBL" id="MBR8536258.1"/>
    </source>
</evidence>
<gene>
    <name evidence="2" type="ORF">KDU71_11870</name>
</gene>
<proteinExistence type="predicted"/>
<reference evidence="2" key="2">
    <citation type="submission" date="2021-04" db="EMBL/GenBank/DDBJ databases">
        <authorList>
            <person name="Zhang T."/>
            <person name="Zhang Y."/>
            <person name="Lu D."/>
            <person name="Zuo D."/>
            <person name="Du Z."/>
        </authorList>
    </citation>
    <scope>NUCLEOTIDE SEQUENCE</scope>
    <source>
        <strain evidence="2">JR1</strain>
    </source>
</reference>
<dbReference type="Pfam" id="PF00425">
    <property type="entry name" value="Chorismate_bind"/>
    <property type="match status" value="1"/>
</dbReference>
<reference evidence="2" key="1">
    <citation type="journal article" date="2018" name="Int. J. Syst. Evol. Microbiol.">
        <title>Carboxylicivirga sediminis sp. nov., isolated from coastal sediment.</title>
        <authorList>
            <person name="Wang F.Q."/>
            <person name="Ren L.H."/>
            <person name="Zou R.J."/>
            <person name="Sun Y.Z."/>
            <person name="Liu X.J."/>
            <person name="Jiang F."/>
            <person name="Liu L.J."/>
        </authorList>
    </citation>
    <scope>NUCLEOTIDE SEQUENCE</scope>
    <source>
        <strain evidence="2">JR1</strain>
    </source>
</reference>
<dbReference type="AlphaFoldDB" id="A0A941F5E7"/>
<dbReference type="SUPFAM" id="SSF56322">
    <property type="entry name" value="ADC synthase"/>
    <property type="match status" value="1"/>
</dbReference>
<dbReference type="GO" id="GO:0000162">
    <property type="term" value="P:L-tryptophan biosynthetic process"/>
    <property type="evidence" value="ECO:0007669"/>
    <property type="project" value="TreeGrafter"/>
</dbReference>
<dbReference type="PANTHER" id="PTHR11236:SF9">
    <property type="entry name" value="ANTHRANILATE SYNTHASE COMPONENT 1"/>
    <property type="match status" value="1"/>
</dbReference>
<keyword evidence="3" id="KW-1185">Reference proteome</keyword>
<dbReference type="Proteomes" id="UP000679220">
    <property type="component" value="Unassembled WGS sequence"/>
</dbReference>
<dbReference type="InterPro" id="IPR015890">
    <property type="entry name" value="Chorismate_C"/>
</dbReference>
<sequence length="433" mass="49774">MRKYLNIHPGDERTFKQQICQASRNEGAAVILDSNGFQSPACVKSDINYDFVAGLQSVGDCTNDIHQLKLFHDQYQDWILGFLAYDVKNQLEELLSDNPDRIEMPDMYFFRPRYLFLNDGNSWQVGYLDDYDDESSVKNYISEFESICLTEEPLGDIKLNHQVSHAEYLEAIEKVLWHIQRGDIYELNYCMEFFIQDVDLMPQCVYERLKTISPTPFSSFVKYHDKFLMGASPERYLKKEGARMVSQPIKGTSPRDNNPFIDRANKRYLINSEKEQAENIMITDLVRNDLSRVARRGSVKVDELCGIYSFKQVHQMISTISAELDGSYNWLDAIKASFPMGSMTGAPKVSAMQLIEKYESSKRGLYSGTIGYVTPEGDFDFNVVIRSLLYNRKKQCASFMVGGAITNQSEPQKEYEECLLKASAIMKVFNIEQ</sequence>
<name>A0A941F5E7_9BACT</name>
<organism evidence="2 3">
    <name type="scientific">Carboxylicivirga sediminis</name>
    <dbReference type="NCBI Taxonomy" id="2006564"/>
    <lineage>
        <taxon>Bacteria</taxon>
        <taxon>Pseudomonadati</taxon>
        <taxon>Bacteroidota</taxon>
        <taxon>Bacteroidia</taxon>
        <taxon>Marinilabiliales</taxon>
        <taxon>Marinilabiliaceae</taxon>
        <taxon>Carboxylicivirga</taxon>
    </lineage>
</organism>
<comment type="caution">
    <text evidence="2">The sequence shown here is derived from an EMBL/GenBank/DDBJ whole genome shotgun (WGS) entry which is preliminary data.</text>
</comment>
<feature type="domain" description="Chorismate-utilising enzyme C-terminal" evidence="1">
    <location>
        <begin position="165"/>
        <end position="421"/>
    </location>
</feature>
<dbReference type="Gene3D" id="3.60.120.10">
    <property type="entry name" value="Anthranilate synthase"/>
    <property type="match status" value="1"/>
</dbReference>
<accession>A0A941F5E7</accession>
<dbReference type="PANTHER" id="PTHR11236">
    <property type="entry name" value="AMINOBENZOATE/ANTHRANILATE SYNTHASE"/>
    <property type="match status" value="1"/>
</dbReference>
<evidence type="ECO:0000259" key="1">
    <source>
        <dbReference type="Pfam" id="PF00425"/>
    </source>
</evidence>
<dbReference type="InterPro" id="IPR005801">
    <property type="entry name" value="ADC_synthase"/>
</dbReference>
<dbReference type="EMBL" id="JAGTAR010000017">
    <property type="protein sequence ID" value="MBR8536258.1"/>
    <property type="molecule type" value="Genomic_DNA"/>
</dbReference>
<protein>
    <submittedName>
        <fullName evidence="2">Anthranilate synthase component I family protein</fullName>
    </submittedName>
</protein>
<dbReference type="InterPro" id="IPR019999">
    <property type="entry name" value="Anth_synth_I-like"/>
</dbReference>